<evidence type="ECO:0000313" key="1">
    <source>
        <dbReference type="EMBL" id="TGE39622.1"/>
    </source>
</evidence>
<name>A0A4Z0R924_9FIRM</name>
<dbReference type="RefSeq" id="WP_158408363.1">
    <property type="nucleotide sequence ID" value="NZ_SPQQ01000001.1"/>
</dbReference>
<evidence type="ECO:0000313" key="2">
    <source>
        <dbReference type="Proteomes" id="UP000298460"/>
    </source>
</evidence>
<gene>
    <name evidence="1" type="ORF">E4K67_01020</name>
</gene>
<dbReference type="Proteomes" id="UP000298460">
    <property type="component" value="Unassembled WGS sequence"/>
</dbReference>
<proteinExistence type="predicted"/>
<keyword evidence="2" id="KW-1185">Reference proteome</keyword>
<protein>
    <submittedName>
        <fullName evidence="1">Uncharacterized protein</fullName>
    </submittedName>
</protein>
<dbReference type="AlphaFoldDB" id="A0A4Z0R924"/>
<sequence length="91" mass="10404">MEQLIGQSLPLWVGGNPYPMGNSTGFFSGLGDWWDNYQQWREELSYENARFVVEITYTNVDLDSPEGSNTVSITAYDDKDLLLQTKSFKVE</sequence>
<organism evidence="1 2">
    <name type="scientific">Desulfosporosinus fructosivorans</name>
    <dbReference type="NCBI Taxonomy" id="2018669"/>
    <lineage>
        <taxon>Bacteria</taxon>
        <taxon>Bacillati</taxon>
        <taxon>Bacillota</taxon>
        <taxon>Clostridia</taxon>
        <taxon>Eubacteriales</taxon>
        <taxon>Desulfitobacteriaceae</taxon>
        <taxon>Desulfosporosinus</taxon>
    </lineage>
</organism>
<comment type="caution">
    <text evidence="1">The sequence shown here is derived from an EMBL/GenBank/DDBJ whole genome shotgun (WGS) entry which is preliminary data.</text>
</comment>
<accession>A0A4Z0R924</accession>
<reference evidence="1 2" key="1">
    <citation type="submission" date="2019-03" db="EMBL/GenBank/DDBJ databases">
        <title>Draft Genome Sequence of Desulfosporosinus fructosivorans Strain 63.6F, Isolated from Marine Sediment in the Baltic Sea.</title>
        <authorList>
            <person name="Hausmann B."/>
            <person name="Vandieken V."/>
            <person name="Pjevac P."/>
            <person name="Schreck K."/>
            <person name="Herbold C.W."/>
            <person name="Loy A."/>
        </authorList>
    </citation>
    <scope>NUCLEOTIDE SEQUENCE [LARGE SCALE GENOMIC DNA]</scope>
    <source>
        <strain evidence="1 2">63.6F</strain>
    </source>
</reference>
<dbReference type="EMBL" id="SPQQ01000001">
    <property type="protein sequence ID" value="TGE39622.1"/>
    <property type="molecule type" value="Genomic_DNA"/>
</dbReference>